<protein>
    <submittedName>
        <fullName evidence="4">Uncharacterized protein</fullName>
    </submittedName>
</protein>
<accession>A0ABN8ZAM7</accession>
<keyword evidence="5" id="KW-1185">Reference proteome</keyword>
<evidence type="ECO:0000313" key="4">
    <source>
        <dbReference type="EMBL" id="CAI9170799.1"/>
    </source>
</evidence>
<reference evidence="4" key="1">
    <citation type="submission" date="2023-04" db="EMBL/GenBank/DDBJ databases">
        <authorList>
            <consortium name="ELIXIR-Norway"/>
        </authorList>
    </citation>
    <scope>NUCLEOTIDE SEQUENCE [LARGE SCALE GENOMIC DNA]</scope>
</reference>
<keyword evidence="2" id="KW-0863">Zinc-finger</keyword>
<dbReference type="Proteomes" id="UP001176941">
    <property type="component" value="Chromosome 3"/>
</dbReference>
<evidence type="ECO:0000256" key="1">
    <source>
        <dbReference type="ARBA" id="ARBA00022723"/>
    </source>
</evidence>
<gene>
    <name evidence="4" type="ORF">MRATA1EN1_LOCUS19761</name>
</gene>
<keyword evidence="3" id="KW-0862">Zinc</keyword>
<keyword evidence="1" id="KW-0479">Metal-binding</keyword>
<evidence type="ECO:0000256" key="3">
    <source>
        <dbReference type="ARBA" id="ARBA00022833"/>
    </source>
</evidence>
<dbReference type="EMBL" id="OX459939">
    <property type="protein sequence ID" value="CAI9170799.1"/>
    <property type="molecule type" value="Genomic_DNA"/>
</dbReference>
<dbReference type="PANTHER" id="PTHR11224">
    <property type="entry name" value="MAKORIN-RELATED"/>
    <property type="match status" value="1"/>
</dbReference>
<dbReference type="InterPro" id="IPR045072">
    <property type="entry name" value="MKRN-like"/>
</dbReference>
<evidence type="ECO:0000313" key="5">
    <source>
        <dbReference type="Proteomes" id="UP001176941"/>
    </source>
</evidence>
<proteinExistence type="predicted"/>
<evidence type="ECO:0000256" key="2">
    <source>
        <dbReference type="ARBA" id="ARBA00022771"/>
    </source>
</evidence>
<dbReference type="PANTHER" id="PTHR11224:SF37">
    <property type="entry name" value="E3 UBIQUITIN-PROTEIN LIGASE MAKORIN-1"/>
    <property type="match status" value="1"/>
</dbReference>
<organism evidence="4 5">
    <name type="scientific">Rangifer tarandus platyrhynchus</name>
    <name type="common">Svalbard reindeer</name>
    <dbReference type="NCBI Taxonomy" id="3082113"/>
    <lineage>
        <taxon>Eukaryota</taxon>
        <taxon>Metazoa</taxon>
        <taxon>Chordata</taxon>
        <taxon>Craniata</taxon>
        <taxon>Vertebrata</taxon>
        <taxon>Euteleostomi</taxon>
        <taxon>Mammalia</taxon>
        <taxon>Eutheria</taxon>
        <taxon>Laurasiatheria</taxon>
        <taxon>Artiodactyla</taxon>
        <taxon>Ruminantia</taxon>
        <taxon>Pecora</taxon>
        <taxon>Cervidae</taxon>
        <taxon>Odocoileinae</taxon>
        <taxon>Rangifer</taxon>
    </lineage>
</organism>
<name>A0ABN8ZAM7_RANTA</name>
<sequence length="101" mass="11659">MPWWGECRYEENCACLHGDACDTCGLQVLHPPDAAQRSEHIKFCIEAHEDMELSFAVHRSKDMVCSNCMEVVYERESQPQRAPLRDPLQLLSQVYSQVEEC</sequence>